<comment type="caution">
    <text evidence="2">The sequence shown here is derived from an EMBL/GenBank/DDBJ whole genome shotgun (WGS) entry which is preliminary data.</text>
</comment>
<dbReference type="OrthoDB" id="8450910at2"/>
<evidence type="ECO:0000313" key="3">
    <source>
        <dbReference type="Proteomes" id="UP000230161"/>
    </source>
</evidence>
<proteinExistence type="predicted"/>
<dbReference type="EMBL" id="PGFB01000007">
    <property type="protein sequence ID" value="PJJ55201.1"/>
    <property type="molecule type" value="Genomic_DNA"/>
</dbReference>
<gene>
    <name evidence="2" type="ORF">CLV54_3338</name>
</gene>
<dbReference type="Pfam" id="PF13619">
    <property type="entry name" value="KTSC"/>
    <property type="match status" value="1"/>
</dbReference>
<dbReference type="Proteomes" id="UP000230161">
    <property type="component" value="Unassembled WGS sequence"/>
</dbReference>
<accession>A0A2M9BB83</accession>
<dbReference type="AlphaFoldDB" id="A0A2M9BB83"/>
<evidence type="ECO:0000313" key="2">
    <source>
        <dbReference type="EMBL" id="PJJ55201.1"/>
    </source>
</evidence>
<name>A0A2M9BB83_9MICO</name>
<evidence type="ECO:0000259" key="1">
    <source>
        <dbReference type="Pfam" id="PF13619"/>
    </source>
</evidence>
<sequence length="70" mass="7968">MALDPIDSDALDGASYDPRTRTLTVSFESGGVYEYYEVDPELVELLERSQPHPWSVVGEDVRAHRFRRIG</sequence>
<dbReference type="InterPro" id="IPR025309">
    <property type="entry name" value="KTSC_dom"/>
</dbReference>
<reference evidence="2 3" key="1">
    <citation type="submission" date="2017-11" db="EMBL/GenBank/DDBJ databases">
        <title>Genomic Encyclopedia of Archaeal and Bacterial Type Strains, Phase II (KMG-II): From Individual Species to Whole Genera.</title>
        <authorList>
            <person name="Goeker M."/>
        </authorList>
    </citation>
    <scope>NUCLEOTIDE SEQUENCE [LARGE SCALE GENOMIC DNA]</scope>
    <source>
        <strain evidence="2 3">DSM 25625</strain>
    </source>
</reference>
<dbReference type="RefSeq" id="WP_100346096.1">
    <property type="nucleotide sequence ID" value="NZ_PGFB01000007.1"/>
</dbReference>
<protein>
    <submittedName>
        <fullName evidence="2">KTSC domain-containing protein</fullName>
    </submittedName>
</protein>
<feature type="domain" description="KTSC" evidence="1">
    <location>
        <begin position="8"/>
        <end position="49"/>
    </location>
</feature>
<organism evidence="2 3">
    <name type="scientific">Compostimonas suwonensis</name>
    <dbReference type="NCBI Taxonomy" id="1048394"/>
    <lineage>
        <taxon>Bacteria</taxon>
        <taxon>Bacillati</taxon>
        <taxon>Actinomycetota</taxon>
        <taxon>Actinomycetes</taxon>
        <taxon>Micrococcales</taxon>
        <taxon>Microbacteriaceae</taxon>
        <taxon>Compostimonas</taxon>
    </lineage>
</organism>
<keyword evidence="3" id="KW-1185">Reference proteome</keyword>